<protein>
    <recommendedName>
        <fullName evidence="3">Phenylalanyl-tRNA synthetase subunit alpha</fullName>
    </recommendedName>
</protein>
<evidence type="ECO:0000313" key="2">
    <source>
        <dbReference type="Proteomes" id="UP000183700"/>
    </source>
</evidence>
<reference evidence="1 2" key="1">
    <citation type="submission" date="2014-12" db="EMBL/GenBank/DDBJ databases">
        <title>Draft genome sequences of 29 type strains of Enterococci.</title>
        <authorList>
            <person name="Zhong Z."/>
            <person name="Sun Z."/>
            <person name="Liu W."/>
            <person name="Zhang W."/>
            <person name="Zhang H."/>
        </authorList>
    </citation>
    <scope>NUCLEOTIDE SEQUENCE [LARGE SCALE GENOMIC DNA]</scope>
    <source>
        <strain evidence="1 2">DSM 22802</strain>
    </source>
</reference>
<dbReference type="Proteomes" id="UP000183700">
    <property type="component" value="Unassembled WGS sequence"/>
</dbReference>
<name>A0A1L8SYM8_9ENTE</name>
<dbReference type="STRING" id="319970.RV00_GL000107"/>
<gene>
    <name evidence="1" type="ORF">RV00_GL000107</name>
</gene>
<dbReference type="EMBL" id="JXKM01000001">
    <property type="protein sequence ID" value="OJG37150.1"/>
    <property type="molecule type" value="Genomic_DNA"/>
</dbReference>
<organism evidence="1 2">
    <name type="scientific">Enterococcus devriesei</name>
    <dbReference type="NCBI Taxonomy" id="319970"/>
    <lineage>
        <taxon>Bacteria</taxon>
        <taxon>Bacillati</taxon>
        <taxon>Bacillota</taxon>
        <taxon>Bacilli</taxon>
        <taxon>Lactobacillales</taxon>
        <taxon>Enterococcaceae</taxon>
        <taxon>Enterococcus</taxon>
    </lineage>
</organism>
<evidence type="ECO:0008006" key="3">
    <source>
        <dbReference type="Google" id="ProtNLM"/>
    </source>
</evidence>
<comment type="caution">
    <text evidence="1">The sequence shown here is derived from an EMBL/GenBank/DDBJ whole genome shotgun (WGS) entry which is preliminary data.</text>
</comment>
<accession>A0A1L8SYM8</accession>
<sequence length="104" mass="12128">MTQMEEQTVTKSVYFVEETQNIEGAYVEVNTLFVAEDQAQATKVYEELVKEQPKKSFGLLLNEYIINAEGGFFKNLLASWKNLPAEFYRKMQVLTYRPLAEYQN</sequence>
<dbReference type="AlphaFoldDB" id="A0A1L8SYM8"/>
<proteinExistence type="predicted"/>
<keyword evidence="2" id="KW-1185">Reference proteome</keyword>
<evidence type="ECO:0000313" key="1">
    <source>
        <dbReference type="EMBL" id="OJG37150.1"/>
    </source>
</evidence>